<evidence type="ECO:0000313" key="1">
    <source>
        <dbReference type="EMBL" id="MYN39408.1"/>
    </source>
</evidence>
<comment type="caution">
    <text evidence="1">The sequence shown here is derived from an EMBL/GenBank/DDBJ whole genome shotgun (WGS) entry which is preliminary data.</text>
</comment>
<dbReference type="EMBL" id="WWCS01000004">
    <property type="protein sequence ID" value="MYN39408.1"/>
    <property type="molecule type" value="Genomic_DNA"/>
</dbReference>
<protein>
    <submittedName>
        <fullName evidence="1">Uncharacterized protein</fullName>
    </submittedName>
</protein>
<reference evidence="1 2" key="1">
    <citation type="submission" date="2019-12" db="EMBL/GenBank/DDBJ databases">
        <title>Novel species isolated from a subtropical stream in China.</title>
        <authorList>
            <person name="Lu H."/>
        </authorList>
    </citation>
    <scope>NUCLEOTIDE SEQUENCE [LARGE SCALE GENOMIC DNA]</scope>
    <source>
        <strain evidence="1 2">FT109W</strain>
    </source>
</reference>
<proteinExistence type="predicted"/>
<organism evidence="1 2">
    <name type="scientific">Duganella margarita</name>
    <dbReference type="NCBI Taxonomy" id="2692170"/>
    <lineage>
        <taxon>Bacteria</taxon>
        <taxon>Pseudomonadati</taxon>
        <taxon>Pseudomonadota</taxon>
        <taxon>Betaproteobacteria</taxon>
        <taxon>Burkholderiales</taxon>
        <taxon>Oxalobacteraceae</taxon>
        <taxon>Telluria group</taxon>
        <taxon>Duganella</taxon>
    </lineage>
</organism>
<keyword evidence="2" id="KW-1185">Reference proteome</keyword>
<accession>A0ABW9WG16</accession>
<name>A0ABW9WG16_9BURK</name>
<sequence length="229" mass="25560">MLGEFQKDVTDFLRGASRDVDPTQVQVSIESGSLAFAASGLLAATTLWTDLAHITSPDALTLIDPKRASVLERWQAVARENPNRSYTVADKTGRAFFVVDARTNLTKIDDVWVQVEKYLHGKIVDIGGKTKANVHLELENGQTLTVSSSHDLLAQDERNRLYRPALLHVTAEENLLTGELRNLRLLAFEPHQSSYDDEEFRLMVERGTKAWEDVVNATEWTDALRGGQA</sequence>
<dbReference type="Proteomes" id="UP000466332">
    <property type="component" value="Unassembled WGS sequence"/>
</dbReference>
<gene>
    <name evidence="1" type="ORF">GTP55_08490</name>
</gene>
<evidence type="ECO:0000313" key="2">
    <source>
        <dbReference type="Proteomes" id="UP000466332"/>
    </source>
</evidence>